<dbReference type="Gene3D" id="2.102.10.10">
    <property type="entry name" value="Rieske [2Fe-2S] iron-sulphur domain"/>
    <property type="match status" value="1"/>
</dbReference>
<dbReference type="Pfam" id="PF19112">
    <property type="entry name" value="VanA_C"/>
    <property type="match status" value="1"/>
</dbReference>
<evidence type="ECO:0000313" key="7">
    <source>
        <dbReference type="EMBL" id="ACL45259.1"/>
    </source>
</evidence>
<dbReference type="SUPFAM" id="SSF55961">
    <property type="entry name" value="Bet v1-like"/>
    <property type="match status" value="1"/>
</dbReference>
<protein>
    <submittedName>
        <fullName evidence="7">Rieske (2Fe-2S) domain protein</fullName>
    </submittedName>
</protein>
<name>B8HL27_CYAP4</name>
<dbReference type="GO" id="GO:0051537">
    <property type="term" value="F:2 iron, 2 sulfur cluster binding"/>
    <property type="evidence" value="ECO:0007669"/>
    <property type="project" value="UniProtKB-KW"/>
</dbReference>
<dbReference type="InterPro" id="IPR044043">
    <property type="entry name" value="VanA_C_cat"/>
</dbReference>
<dbReference type="AlphaFoldDB" id="B8HL27"/>
<keyword evidence="2" id="KW-0479">Metal-binding</keyword>
<dbReference type="STRING" id="395961.Cyan7425_2918"/>
<keyword evidence="1" id="KW-0001">2Fe-2S</keyword>
<evidence type="ECO:0000259" key="6">
    <source>
        <dbReference type="PROSITE" id="PS51296"/>
    </source>
</evidence>
<keyword evidence="3" id="KW-0560">Oxidoreductase</keyword>
<dbReference type="GO" id="GO:0046872">
    <property type="term" value="F:metal ion binding"/>
    <property type="evidence" value="ECO:0007669"/>
    <property type="project" value="UniProtKB-KW"/>
</dbReference>
<feature type="domain" description="Rieske" evidence="6">
    <location>
        <begin position="13"/>
        <end position="116"/>
    </location>
</feature>
<dbReference type="InterPro" id="IPR036922">
    <property type="entry name" value="Rieske_2Fe-2S_sf"/>
</dbReference>
<dbReference type="InterPro" id="IPR017941">
    <property type="entry name" value="Rieske_2Fe-2S"/>
</dbReference>
<keyword evidence="4" id="KW-0408">Iron</keyword>
<dbReference type="OrthoDB" id="477744at2"/>
<dbReference type="EMBL" id="CP001344">
    <property type="protein sequence ID" value="ACL45259.1"/>
    <property type="molecule type" value="Genomic_DNA"/>
</dbReference>
<reference evidence="7" key="1">
    <citation type="submission" date="2009-01" db="EMBL/GenBank/DDBJ databases">
        <title>Complete sequence of chromosome Cyanothece sp. PCC 7425.</title>
        <authorList>
            <consortium name="US DOE Joint Genome Institute"/>
            <person name="Lucas S."/>
            <person name="Copeland A."/>
            <person name="Lapidus A."/>
            <person name="Glavina del Rio T."/>
            <person name="Dalin E."/>
            <person name="Tice H."/>
            <person name="Bruce D."/>
            <person name="Goodwin L."/>
            <person name="Pitluck S."/>
            <person name="Sims D."/>
            <person name="Meineke L."/>
            <person name="Brettin T."/>
            <person name="Detter J.C."/>
            <person name="Han C."/>
            <person name="Larimer F."/>
            <person name="Land M."/>
            <person name="Hauser L."/>
            <person name="Kyrpides N."/>
            <person name="Ovchinnikova G."/>
            <person name="Liberton M."/>
            <person name="Stoeckel J."/>
            <person name="Banerjee A."/>
            <person name="Singh A."/>
            <person name="Page L."/>
            <person name="Sato H."/>
            <person name="Zhao L."/>
            <person name="Sherman L."/>
            <person name="Pakrasi H."/>
            <person name="Richardson P."/>
        </authorList>
    </citation>
    <scope>NUCLEOTIDE SEQUENCE</scope>
    <source>
        <strain evidence="7">PCC 7425</strain>
    </source>
</reference>
<dbReference type="SUPFAM" id="SSF50022">
    <property type="entry name" value="ISP domain"/>
    <property type="match status" value="1"/>
</dbReference>
<dbReference type="Pfam" id="PF00355">
    <property type="entry name" value="Rieske"/>
    <property type="match status" value="1"/>
</dbReference>
<evidence type="ECO:0000256" key="5">
    <source>
        <dbReference type="ARBA" id="ARBA00023014"/>
    </source>
</evidence>
<dbReference type="CDD" id="cd03469">
    <property type="entry name" value="Rieske_RO_Alpha_N"/>
    <property type="match status" value="1"/>
</dbReference>
<dbReference type="eggNOG" id="COG4638">
    <property type="taxonomic scope" value="Bacteria"/>
</dbReference>
<dbReference type="GO" id="GO:0016705">
    <property type="term" value="F:oxidoreductase activity, acting on paired donors, with incorporation or reduction of molecular oxygen"/>
    <property type="evidence" value="ECO:0007669"/>
    <property type="project" value="UniProtKB-ARBA"/>
</dbReference>
<dbReference type="GO" id="GO:0004497">
    <property type="term" value="F:monooxygenase activity"/>
    <property type="evidence" value="ECO:0007669"/>
    <property type="project" value="UniProtKB-ARBA"/>
</dbReference>
<dbReference type="HOGENOM" id="CLU_039484_1_2_3"/>
<keyword evidence="5" id="KW-0411">Iron-sulfur</keyword>
<dbReference type="PANTHER" id="PTHR21266:SF59">
    <property type="entry name" value="BLR4922 PROTEIN"/>
    <property type="match status" value="1"/>
</dbReference>
<sequence>MLATSQPILRRFWYPLIPLVELEQGPQAFTLLGEPLVLWLDAQGNPAATLDRCCHRQAKLSTGKVMEGCIRCPYHGWEFDAQGACVRVPQHPDRPIPSNYRITAFACRAHYGYAWVCLEEPLDTIPAFPEADDPHFRLIPAFYETWNCSGLRLMENAFDHGHHHFVHNQNLGDKHNPIPIPYNQLRETERGIYFQSILYTYNNPRLQKSVHLEQETLEVQREVEWYLPFGMRSRMEFPNGLVHTVVMYATPISDSSSQIVRFYFRNDSEADTPATDAIAFERPVLNEDKAILEATDYDAPLDLSKEQHMDTDKPGIMMRHKLSALLKSHAEVESCRA</sequence>
<dbReference type="PROSITE" id="PS51296">
    <property type="entry name" value="RIESKE"/>
    <property type="match status" value="1"/>
</dbReference>
<evidence type="ECO:0000256" key="1">
    <source>
        <dbReference type="ARBA" id="ARBA00022714"/>
    </source>
</evidence>
<dbReference type="PANTHER" id="PTHR21266">
    <property type="entry name" value="IRON-SULFUR DOMAIN CONTAINING PROTEIN"/>
    <property type="match status" value="1"/>
</dbReference>
<dbReference type="Gene3D" id="3.90.380.10">
    <property type="entry name" value="Naphthalene 1,2-dioxygenase Alpha Subunit, Chain A, domain 1"/>
    <property type="match status" value="1"/>
</dbReference>
<organism evidence="7">
    <name type="scientific">Cyanothece sp. (strain PCC 7425 / ATCC 29141)</name>
    <dbReference type="NCBI Taxonomy" id="395961"/>
    <lineage>
        <taxon>Bacteria</taxon>
        <taxon>Bacillati</taxon>
        <taxon>Cyanobacteriota</taxon>
        <taxon>Cyanophyceae</taxon>
        <taxon>Gomontiellales</taxon>
        <taxon>Cyanothecaceae</taxon>
        <taxon>Cyanothece</taxon>
    </lineage>
</organism>
<evidence type="ECO:0000256" key="3">
    <source>
        <dbReference type="ARBA" id="ARBA00023002"/>
    </source>
</evidence>
<dbReference type="InterPro" id="IPR050584">
    <property type="entry name" value="Cholesterol_7-desaturase"/>
</dbReference>
<accession>B8HL27</accession>
<evidence type="ECO:0000256" key="4">
    <source>
        <dbReference type="ARBA" id="ARBA00023004"/>
    </source>
</evidence>
<dbReference type="KEGG" id="cyn:Cyan7425_2918"/>
<gene>
    <name evidence="7" type="ordered locus">Cyan7425_2918</name>
</gene>
<evidence type="ECO:0000256" key="2">
    <source>
        <dbReference type="ARBA" id="ARBA00022723"/>
    </source>
</evidence>
<proteinExistence type="predicted"/>